<dbReference type="EMBL" id="JBHTGP010000013">
    <property type="protein sequence ID" value="MFD0687995.1"/>
    <property type="molecule type" value="Genomic_DNA"/>
</dbReference>
<accession>A0ABW2XQS6</accession>
<evidence type="ECO:0000256" key="1">
    <source>
        <dbReference type="SAM" id="MobiDB-lite"/>
    </source>
</evidence>
<sequence>MWRSPRAIKRFLNAFAVREHLARSNGAELDPKTLLKLCLLEVRHLSEFRLLSQKATADRRALVAEWEQWAREGGELPQGIGEETRARAAGPPSLNEAPEQVERYLSVAATLLGDFASEARLRARLCASWRTSLLPPIPQGAPRFSS</sequence>
<comment type="caution">
    <text evidence="2">The sequence shown here is derived from an EMBL/GenBank/DDBJ whole genome shotgun (WGS) entry which is preliminary data.</text>
</comment>
<protein>
    <submittedName>
        <fullName evidence="2">Uncharacterized protein</fullName>
    </submittedName>
</protein>
<name>A0ABW2XQS6_9ACTN</name>
<dbReference type="RefSeq" id="WP_131756343.1">
    <property type="nucleotide sequence ID" value="NZ_CAACUY010000015.1"/>
</dbReference>
<organism evidence="2 3">
    <name type="scientific">Actinomadura fibrosa</name>
    <dbReference type="NCBI Taxonomy" id="111802"/>
    <lineage>
        <taxon>Bacteria</taxon>
        <taxon>Bacillati</taxon>
        <taxon>Actinomycetota</taxon>
        <taxon>Actinomycetes</taxon>
        <taxon>Streptosporangiales</taxon>
        <taxon>Thermomonosporaceae</taxon>
        <taxon>Actinomadura</taxon>
    </lineage>
</organism>
<keyword evidence="3" id="KW-1185">Reference proteome</keyword>
<gene>
    <name evidence="2" type="ORF">ACFQZM_26115</name>
</gene>
<evidence type="ECO:0000313" key="2">
    <source>
        <dbReference type="EMBL" id="MFD0687995.1"/>
    </source>
</evidence>
<feature type="region of interest" description="Disordered" evidence="1">
    <location>
        <begin position="76"/>
        <end position="97"/>
    </location>
</feature>
<dbReference type="Proteomes" id="UP001597063">
    <property type="component" value="Unassembled WGS sequence"/>
</dbReference>
<reference evidence="3" key="1">
    <citation type="journal article" date="2019" name="Int. J. Syst. Evol. Microbiol.">
        <title>The Global Catalogue of Microorganisms (GCM) 10K type strain sequencing project: providing services to taxonomists for standard genome sequencing and annotation.</title>
        <authorList>
            <consortium name="The Broad Institute Genomics Platform"/>
            <consortium name="The Broad Institute Genome Sequencing Center for Infectious Disease"/>
            <person name="Wu L."/>
            <person name="Ma J."/>
        </authorList>
    </citation>
    <scope>NUCLEOTIDE SEQUENCE [LARGE SCALE GENOMIC DNA]</scope>
    <source>
        <strain evidence="3">JCM 9371</strain>
    </source>
</reference>
<proteinExistence type="predicted"/>
<evidence type="ECO:0000313" key="3">
    <source>
        <dbReference type="Proteomes" id="UP001597063"/>
    </source>
</evidence>